<dbReference type="SMR" id="A2DQ42"/>
<dbReference type="PROSITE" id="PS50919">
    <property type="entry name" value="MIR"/>
    <property type="match status" value="1"/>
</dbReference>
<dbReference type="Gene3D" id="2.80.10.50">
    <property type="match status" value="1"/>
</dbReference>
<dbReference type="KEGG" id="tva:4775486"/>
<evidence type="ECO:0000259" key="3">
    <source>
        <dbReference type="PROSITE" id="PS50919"/>
    </source>
</evidence>
<accession>A2DQ42</accession>
<organism evidence="4 5">
    <name type="scientific">Trichomonas vaginalis (strain ATCC PRA-98 / G3)</name>
    <dbReference type="NCBI Taxonomy" id="412133"/>
    <lineage>
        <taxon>Eukaryota</taxon>
        <taxon>Metamonada</taxon>
        <taxon>Parabasalia</taxon>
        <taxon>Trichomonadida</taxon>
        <taxon>Trichomonadidae</taxon>
        <taxon>Trichomonas</taxon>
    </lineage>
</organism>
<dbReference type="InParanoid" id="A2DQ42"/>
<dbReference type="InterPro" id="IPR036300">
    <property type="entry name" value="MIR_dom_sf"/>
</dbReference>
<evidence type="ECO:0000313" key="4">
    <source>
        <dbReference type="EMBL" id="EAY17469.1"/>
    </source>
</evidence>
<dbReference type="Proteomes" id="UP000001542">
    <property type="component" value="Unassembled WGS sequence"/>
</dbReference>
<dbReference type="SUPFAM" id="SSF82109">
    <property type="entry name" value="MIR domain"/>
    <property type="match status" value="1"/>
</dbReference>
<reference evidence="4" key="1">
    <citation type="submission" date="2006-10" db="EMBL/GenBank/DDBJ databases">
        <authorList>
            <person name="Amadeo P."/>
            <person name="Zhao Q."/>
            <person name="Wortman J."/>
            <person name="Fraser-Liggett C."/>
            <person name="Carlton J."/>
        </authorList>
    </citation>
    <scope>NUCLEOTIDE SEQUENCE</scope>
    <source>
        <strain evidence="4">G3</strain>
    </source>
</reference>
<dbReference type="PANTHER" id="PTHR46809:SF2">
    <property type="entry name" value="GH21273P"/>
    <property type="match status" value="1"/>
</dbReference>
<evidence type="ECO:0000256" key="1">
    <source>
        <dbReference type="ARBA" id="ARBA00022729"/>
    </source>
</evidence>
<name>A2DQ42_TRIV3</name>
<gene>
    <name evidence="4" type="ORF">TVAG_494110</name>
</gene>
<dbReference type="VEuPathDB" id="TrichDB:TVAG_494110"/>
<dbReference type="EMBL" id="DS113230">
    <property type="protein sequence ID" value="EAY17469.1"/>
    <property type="molecule type" value="Genomic_DNA"/>
</dbReference>
<dbReference type="SMART" id="SM00472">
    <property type="entry name" value="MIR"/>
    <property type="match status" value="2"/>
</dbReference>
<protein>
    <submittedName>
        <fullName evidence="4">MIR domain containing protein</fullName>
    </submittedName>
</protein>
<reference evidence="4" key="2">
    <citation type="journal article" date="2007" name="Science">
        <title>Draft genome sequence of the sexually transmitted pathogen Trichomonas vaginalis.</title>
        <authorList>
            <person name="Carlton J.M."/>
            <person name="Hirt R.P."/>
            <person name="Silva J.C."/>
            <person name="Delcher A.L."/>
            <person name="Schatz M."/>
            <person name="Zhao Q."/>
            <person name="Wortman J.R."/>
            <person name="Bidwell S.L."/>
            <person name="Alsmark U.C.M."/>
            <person name="Besteiro S."/>
            <person name="Sicheritz-Ponten T."/>
            <person name="Noel C.J."/>
            <person name="Dacks J.B."/>
            <person name="Foster P.G."/>
            <person name="Simillion C."/>
            <person name="Van de Peer Y."/>
            <person name="Miranda-Saavedra D."/>
            <person name="Barton G.J."/>
            <person name="Westrop G.D."/>
            <person name="Mueller S."/>
            <person name="Dessi D."/>
            <person name="Fiori P.L."/>
            <person name="Ren Q."/>
            <person name="Paulsen I."/>
            <person name="Zhang H."/>
            <person name="Bastida-Corcuera F.D."/>
            <person name="Simoes-Barbosa A."/>
            <person name="Brown M.T."/>
            <person name="Hayes R.D."/>
            <person name="Mukherjee M."/>
            <person name="Okumura C.Y."/>
            <person name="Schneider R."/>
            <person name="Smith A.J."/>
            <person name="Vanacova S."/>
            <person name="Villalvazo M."/>
            <person name="Haas B.J."/>
            <person name="Pertea M."/>
            <person name="Feldblyum T.V."/>
            <person name="Utterback T.R."/>
            <person name="Shu C.L."/>
            <person name="Osoegawa K."/>
            <person name="de Jong P.J."/>
            <person name="Hrdy I."/>
            <person name="Horvathova L."/>
            <person name="Zubacova Z."/>
            <person name="Dolezal P."/>
            <person name="Malik S.B."/>
            <person name="Logsdon J.M. Jr."/>
            <person name="Henze K."/>
            <person name="Gupta A."/>
            <person name="Wang C.C."/>
            <person name="Dunne R.L."/>
            <person name="Upcroft J.A."/>
            <person name="Upcroft P."/>
            <person name="White O."/>
            <person name="Salzberg S.L."/>
            <person name="Tang P."/>
            <person name="Chiu C.-H."/>
            <person name="Lee Y.-S."/>
            <person name="Embley T.M."/>
            <person name="Coombs G.H."/>
            <person name="Mottram J.C."/>
            <person name="Tachezy J."/>
            <person name="Fraser-Liggett C.M."/>
            <person name="Johnson P.J."/>
        </authorList>
    </citation>
    <scope>NUCLEOTIDE SEQUENCE [LARGE SCALE GENOMIC DNA]</scope>
    <source>
        <strain evidence="4">G3</strain>
    </source>
</reference>
<evidence type="ECO:0000256" key="2">
    <source>
        <dbReference type="ARBA" id="ARBA00022737"/>
    </source>
</evidence>
<dbReference type="PANTHER" id="PTHR46809">
    <property type="entry name" value="STROMAL CELL-DERIVED FACTOR 2-LIKE PROTEIN"/>
    <property type="match status" value="1"/>
</dbReference>
<dbReference type="AlphaFoldDB" id="A2DQ42"/>
<dbReference type="InterPro" id="IPR016093">
    <property type="entry name" value="MIR_motif"/>
</dbReference>
<keyword evidence="1" id="KW-0732">Signal</keyword>
<keyword evidence="2" id="KW-0677">Repeat</keyword>
<dbReference type="STRING" id="5722.A2DQ42"/>
<keyword evidence="5" id="KW-1185">Reference proteome</keyword>
<sequence length="169" mass="19309">MIKLQHDSTKHYLSSSPLRYINGSHQNIAFGTKKGILAETFWTVYPLENQTDIQQGEPIQCGTTLRLNNAALQMFLHSHAIEGPFNHGQEVTVFDQKDMGDLWTVECDDMWTAATPFYLKHWETNQYLSATNNFYPAEMLEGYEIFADNTTTNNAWHVQGGIFIGDDEK</sequence>
<dbReference type="OrthoDB" id="5588846at2759"/>
<proteinExistence type="predicted"/>
<dbReference type="eggNOG" id="KOG3358">
    <property type="taxonomic scope" value="Eukaryota"/>
</dbReference>
<dbReference type="VEuPathDB" id="TrichDB:TVAGG3_0385090"/>
<dbReference type="RefSeq" id="XP_001329604.1">
    <property type="nucleotide sequence ID" value="XM_001329569.1"/>
</dbReference>
<evidence type="ECO:0000313" key="5">
    <source>
        <dbReference type="Proteomes" id="UP000001542"/>
    </source>
</evidence>
<feature type="domain" description="MIR" evidence="3">
    <location>
        <begin position="56"/>
        <end position="108"/>
    </location>
</feature>